<organism evidence="10">
    <name type="scientific">Homalodisca liturata</name>
    <dbReference type="NCBI Taxonomy" id="320908"/>
    <lineage>
        <taxon>Eukaryota</taxon>
        <taxon>Metazoa</taxon>
        <taxon>Ecdysozoa</taxon>
        <taxon>Arthropoda</taxon>
        <taxon>Hexapoda</taxon>
        <taxon>Insecta</taxon>
        <taxon>Pterygota</taxon>
        <taxon>Neoptera</taxon>
        <taxon>Paraneoptera</taxon>
        <taxon>Hemiptera</taxon>
        <taxon>Auchenorrhyncha</taxon>
        <taxon>Membracoidea</taxon>
        <taxon>Cicadellidae</taxon>
        <taxon>Cicadellinae</taxon>
        <taxon>Proconiini</taxon>
        <taxon>Homalodisca</taxon>
    </lineage>
</organism>
<name>A0A1B6HLF6_9HEMI</name>
<feature type="domain" description="C2H2-type" evidence="9">
    <location>
        <begin position="215"/>
        <end position="237"/>
    </location>
</feature>
<proteinExistence type="predicted"/>
<dbReference type="PROSITE" id="PS00028">
    <property type="entry name" value="ZINC_FINGER_C2H2_1"/>
    <property type="match status" value="4"/>
</dbReference>
<dbReference type="EMBL" id="GECU01032212">
    <property type="protein sequence ID" value="JAS75494.1"/>
    <property type="molecule type" value="Transcribed_RNA"/>
</dbReference>
<keyword evidence="3" id="KW-0677">Repeat</keyword>
<dbReference type="Pfam" id="PF00096">
    <property type="entry name" value="zf-C2H2"/>
    <property type="match status" value="3"/>
</dbReference>
<keyword evidence="6" id="KW-0539">Nucleus</keyword>
<protein>
    <recommendedName>
        <fullName evidence="9">C2H2-type domain-containing protein</fullName>
    </recommendedName>
</protein>
<evidence type="ECO:0000256" key="1">
    <source>
        <dbReference type="ARBA" id="ARBA00004123"/>
    </source>
</evidence>
<reference evidence="10" key="1">
    <citation type="submission" date="2015-11" db="EMBL/GenBank/DDBJ databases">
        <title>De novo transcriptome assembly of four potential Pierce s Disease insect vectors from Arizona vineyards.</title>
        <authorList>
            <person name="Tassone E.E."/>
        </authorList>
    </citation>
    <scope>NUCLEOTIDE SEQUENCE</scope>
</reference>
<evidence type="ECO:0000256" key="7">
    <source>
        <dbReference type="PROSITE-ProRule" id="PRU00042"/>
    </source>
</evidence>
<dbReference type="GO" id="GO:0008270">
    <property type="term" value="F:zinc ion binding"/>
    <property type="evidence" value="ECO:0007669"/>
    <property type="project" value="UniProtKB-KW"/>
</dbReference>
<dbReference type="GO" id="GO:0010468">
    <property type="term" value="P:regulation of gene expression"/>
    <property type="evidence" value="ECO:0007669"/>
    <property type="project" value="TreeGrafter"/>
</dbReference>
<feature type="region of interest" description="Disordered" evidence="8">
    <location>
        <begin position="1"/>
        <end position="25"/>
    </location>
</feature>
<keyword evidence="5" id="KW-0862">Zinc</keyword>
<dbReference type="AlphaFoldDB" id="A0A1B6HLF6"/>
<evidence type="ECO:0000259" key="9">
    <source>
        <dbReference type="PROSITE" id="PS50157"/>
    </source>
</evidence>
<dbReference type="PROSITE" id="PS50157">
    <property type="entry name" value="ZINC_FINGER_C2H2_2"/>
    <property type="match status" value="4"/>
</dbReference>
<evidence type="ECO:0000256" key="3">
    <source>
        <dbReference type="ARBA" id="ARBA00022737"/>
    </source>
</evidence>
<evidence type="ECO:0000256" key="2">
    <source>
        <dbReference type="ARBA" id="ARBA00022723"/>
    </source>
</evidence>
<keyword evidence="2" id="KW-0479">Metal-binding</keyword>
<evidence type="ECO:0000313" key="10">
    <source>
        <dbReference type="EMBL" id="JAS75494.1"/>
    </source>
</evidence>
<sequence>MDITNKSPENSEVKKENDLLCTDSPNRDSLLLPVVSSEQPSTYLLGSGLQMNQEEALRGVSLEALSHIMQSSCHPSSSQFNLLAEGFGTNPGYQSPCTIQTYNNVQEKTEEPVAEAVYSDDDERSTANDIGVLCSVCKMSFRNTSELLSHRRSVHRGQISCEFCGKNFANTHNLKIHSFSHTGDTRSKSFCNSCGKGFVKPSDLRRHELIHAGRYSCLECNITFNTADEVKEHSKTHDDFSGNCSDYNKDFDSHPSRSELVSEQPEKETFTCETCG</sequence>
<feature type="compositionally biased region" description="Basic and acidic residues" evidence="8">
    <location>
        <begin position="9"/>
        <end position="18"/>
    </location>
</feature>
<dbReference type="GO" id="GO:0005634">
    <property type="term" value="C:nucleus"/>
    <property type="evidence" value="ECO:0007669"/>
    <property type="project" value="UniProtKB-SubCell"/>
</dbReference>
<evidence type="ECO:0000256" key="5">
    <source>
        <dbReference type="ARBA" id="ARBA00022833"/>
    </source>
</evidence>
<evidence type="ECO:0000256" key="8">
    <source>
        <dbReference type="SAM" id="MobiDB-lite"/>
    </source>
</evidence>
<gene>
    <name evidence="10" type="ORF">g.5054</name>
</gene>
<dbReference type="SUPFAM" id="SSF57667">
    <property type="entry name" value="beta-beta-alpha zinc fingers"/>
    <property type="match status" value="3"/>
</dbReference>
<comment type="subcellular location">
    <subcellularLocation>
        <location evidence="1">Nucleus</location>
    </subcellularLocation>
</comment>
<keyword evidence="4 7" id="KW-0863">Zinc-finger</keyword>
<dbReference type="PANTHER" id="PTHR16515:SF66">
    <property type="entry name" value="C2H2-TYPE DOMAIN-CONTAINING PROTEIN"/>
    <property type="match status" value="1"/>
</dbReference>
<feature type="domain" description="C2H2-type" evidence="9">
    <location>
        <begin position="189"/>
        <end position="216"/>
    </location>
</feature>
<dbReference type="PANTHER" id="PTHR16515">
    <property type="entry name" value="PR DOMAIN ZINC FINGER PROTEIN"/>
    <property type="match status" value="1"/>
</dbReference>
<feature type="domain" description="C2H2-type" evidence="9">
    <location>
        <begin position="132"/>
        <end position="160"/>
    </location>
</feature>
<feature type="non-terminal residue" evidence="10">
    <location>
        <position position="276"/>
    </location>
</feature>
<dbReference type="InterPro" id="IPR050331">
    <property type="entry name" value="Zinc_finger"/>
</dbReference>
<evidence type="ECO:0000256" key="6">
    <source>
        <dbReference type="ARBA" id="ARBA00023242"/>
    </source>
</evidence>
<dbReference type="SMART" id="SM00355">
    <property type="entry name" value="ZnF_C2H2"/>
    <property type="match status" value="4"/>
</dbReference>
<accession>A0A1B6HLF6</accession>
<feature type="domain" description="C2H2-type" evidence="9">
    <location>
        <begin position="159"/>
        <end position="186"/>
    </location>
</feature>
<evidence type="ECO:0000256" key="4">
    <source>
        <dbReference type="ARBA" id="ARBA00022771"/>
    </source>
</evidence>
<dbReference type="InterPro" id="IPR036236">
    <property type="entry name" value="Znf_C2H2_sf"/>
</dbReference>
<dbReference type="InterPro" id="IPR013087">
    <property type="entry name" value="Znf_C2H2_type"/>
</dbReference>
<dbReference type="Gene3D" id="3.30.160.60">
    <property type="entry name" value="Classic Zinc Finger"/>
    <property type="match status" value="2"/>
</dbReference>